<dbReference type="AlphaFoldDB" id="A0A378XWM6"/>
<sequence length="68" mass="8046">MNKRTADAPPMRPEGWRDAVSKSDERIGYILRNLSRQCDISLEHEEVQQVLRLNCEYDKSKKENNYYG</sequence>
<name>A0A378XWM6_PAEPO</name>
<accession>A0A378XWM6</accession>
<evidence type="ECO:0000313" key="1">
    <source>
        <dbReference type="EMBL" id="SUA67452.1"/>
    </source>
</evidence>
<reference evidence="1 2" key="1">
    <citation type="submission" date="2018-06" db="EMBL/GenBank/DDBJ databases">
        <authorList>
            <consortium name="Pathogen Informatics"/>
            <person name="Doyle S."/>
        </authorList>
    </citation>
    <scope>NUCLEOTIDE SEQUENCE [LARGE SCALE GENOMIC DNA]</scope>
    <source>
        <strain evidence="1 2">NCTC10343</strain>
    </source>
</reference>
<gene>
    <name evidence="1" type="ORF">NCTC10343_01293</name>
</gene>
<evidence type="ECO:0000313" key="2">
    <source>
        <dbReference type="Proteomes" id="UP000254400"/>
    </source>
</evidence>
<organism evidence="1 2">
    <name type="scientific">Paenibacillus polymyxa</name>
    <name type="common">Bacillus polymyxa</name>
    <dbReference type="NCBI Taxonomy" id="1406"/>
    <lineage>
        <taxon>Bacteria</taxon>
        <taxon>Bacillati</taxon>
        <taxon>Bacillota</taxon>
        <taxon>Bacilli</taxon>
        <taxon>Bacillales</taxon>
        <taxon>Paenibacillaceae</taxon>
        <taxon>Paenibacillus</taxon>
    </lineage>
</organism>
<protein>
    <submittedName>
        <fullName evidence="1">Uncharacterized protein</fullName>
    </submittedName>
</protein>
<dbReference type="RefSeq" id="WP_019686486.1">
    <property type="nucleotide sequence ID" value="NZ_CP036496.1"/>
</dbReference>
<dbReference type="Proteomes" id="UP000254400">
    <property type="component" value="Unassembled WGS sequence"/>
</dbReference>
<proteinExistence type="predicted"/>
<dbReference type="EMBL" id="UGSC01000001">
    <property type="protein sequence ID" value="SUA67452.1"/>
    <property type="molecule type" value="Genomic_DNA"/>
</dbReference>
<dbReference type="GeneID" id="93350089"/>